<dbReference type="Proteomes" id="UP000436088">
    <property type="component" value="Unassembled WGS sequence"/>
</dbReference>
<proteinExistence type="predicted"/>
<organism evidence="1 2">
    <name type="scientific">Hibiscus syriacus</name>
    <name type="common">Rose of Sharon</name>
    <dbReference type="NCBI Taxonomy" id="106335"/>
    <lineage>
        <taxon>Eukaryota</taxon>
        <taxon>Viridiplantae</taxon>
        <taxon>Streptophyta</taxon>
        <taxon>Embryophyta</taxon>
        <taxon>Tracheophyta</taxon>
        <taxon>Spermatophyta</taxon>
        <taxon>Magnoliopsida</taxon>
        <taxon>eudicotyledons</taxon>
        <taxon>Gunneridae</taxon>
        <taxon>Pentapetalae</taxon>
        <taxon>rosids</taxon>
        <taxon>malvids</taxon>
        <taxon>Malvales</taxon>
        <taxon>Malvaceae</taxon>
        <taxon>Malvoideae</taxon>
        <taxon>Hibiscus</taxon>
    </lineage>
</organism>
<gene>
    <name evidence="1" type="ORF">F3Y22_tig00000773pilonHSYRG00035</name>
</gene>
<comment type="caution">
    <text evidence="1">The sequence shown here is derived from an EMBL/GenBank/DDBJ whole genome shotgun (WGS) entry which is preliminary data.</text>
</comment>
<dbReference type="InterPro" id="IPR039717">
    <property type="entry name" value="Hgh1"/>
</dbReference>
<keyword evidence="2" id="KW-1185">Reference proteome</keyword>
<dbReference type="InterPro" id="IPR016024">
    <property type="entry name" value="ARM-type_fold"/>
</dbReference>
<dbReference type="PANTHER" id="PTHR13387">
    <property type="entry name" value="PROTEIN HGH1 HOMOLOG"/>
    <property type="match status" value="1"/>
</dbReference>
<accession>A0A6A3CY85</accession>
<dbReference type="Gene3D" id="1.25.10.10">
    <property type="entry name" value="Leucine-rich Repeat Variant"/>
    <property type="match status" value="1"/>
</dbReference>
<dbReference type="SUPFAM" id="SSF48371">
    <property type="entry name" value="ARM repeat"/>
    <property type="match status" value="1"/>
</dbReference>
<protein>
    <submittedName>
        <fullName evidence="1">ARM repeat superfamily protein isoform 2</fullName>
    </submittedName>
</protein>
<sequence>MRCYPITNCLGTNSNISLVCCQTGLVVYVASGCGDEFENVPAWAGVDLKIYTHHGWWAGGGLKNSRYHLHQIGAPVTTVVPFKWVFNWQPNAGSTVNRQILNEVKKETVNIVRGLTGSEDGLLSLSNYASSVLPLLSRILSDDKEVSEPAAEALVNLPQNAGLAAKMVEMGMIKIAMDLFYKPGFSITRLLVMLLVNLTQLDDGISSLLQVLL</sequence>
<name>A0A6A3CY85_HIBSY</name>
<dbReference type="EMBL" id="VEPZ02000072">
    <property type="protein sequence ID" value="KAE8734280.1"/>
    <property type="molecule type" value="Genomic_DNA"/>
</dbReference>
<reference evidence="1" key="1">
    <citation type="submission" date="2019-09" db="EMBL/GenBank/DDBJ databases">
        <title>Draft genome information of white flower Hibiscus syriacus.</title>
        <authorList>
            <person name="Kim Y.-M."/>
        </authorList>
    </citation>
    <scope>NUCLEOTIDE SEQUENCE [LARGE SCALE GENOMIC DNA]</scope>
    <source>
        <strain evidence="1">YM2019G1</strain>
    </source>
</reference>
<dbReference type="AlphaFoldDB" id="A0A6A3CY85"/>
<dbReference type="InterPro" id="IPR011989">
    <property type="entry name" value="ARM-like"/>
</dbReference>
<dbReference type="PANTHER" id="PTHR13387:SF9">
    <property type="entry name" value="PROTEIN HGH1 HOMOLOG"/>
    <property type="match status" value="1"/>
</dbReference>
<evidence type="ECO:0000313" key="1">
    <source>
        <dbReference type="EMBL" id="KAE8734280.1"/>
    </source>
</evidence>
<dbReference type="PROSITE" id="PS51257">
    <property type="entry name" value="PROKAR_LIPOPROTEIN"/>
    <property type="match status" value="1"/>
</dbReference>
<evidence type="ECO:0000313" key="2">
    <source>
        <dbReference type="Proteomes" id="UP000436088"/>
    </source>
</evidence>